<dbReference type="Pfam" id="PF00443">
    <property type="entry name" value="UCH"/>
    <property type="match status" value="1"/>
</dbReference>
<evidence type="ECO:0000256" key="11">
    <source>
        <dbReference type="SAM" id="MobiDB-lite"/>
    </source>
</evidence>
<feature type="domain" description="UBP-type" evidence="13">
    <location>
        <begin position="100"/>
        <end position="197"/>
    </location>
</feature>
<feature type="region of interest" description="Disordered" evidence="11">
    <location>
        <begin position="1"/>
        <end position="93"/>
    </location>
</feature>
<evidence type="ECO:0000256" key="7">
    <source>
        <dbReference type="ARBA" id="ARBA00022833"/>
    </source>
</evidence>
<keyword evidence="8" id="KW-0508">mRNA splicing</keyword>
<reference evidence="14" key="1">
    <citation type="journal article" date="2020" name="Stud. Mycol.">
        <title>101 Dothideomycetes genomes: a test case for predicting lifestyles and emergence of pathogens.</title>
        <authorList>
            <person name="Haridas S."/>
            <person name="Albert R."/>
            <person name="Binder M."/>
            <person name="Bloem J."/>
            <person name="Labutti K."/>
            <person name="Salamov A."/>
            <person name="Andreopoulos B."/>
            <person name="Baker S."/>
            <person name="Barry K."/>
            <person name="Bills G."/>
            <person name="Bluhm B."/>
            <person name="Cannon C."/>
            <person name="Castanera R."/>
            <person name="Culley D."/>
            <person name="Daum C."/>
            <person name="Ezra D."/>
            <person name="Gonzalez J."/>
            <person name="Henrissat B."/>
            <person name="Kuo A."/>
            <person name="Liang C."/>
            <person name="Lipzen A."/>
            <person name="Lutzoni F."/>
            <person name="Magnuson J."/>
            <person name="Mondo S."/>
            <person name="Nolan M."/>
            <person name="Ohm R."/>
            <person name="Pangilinan J."/>
            <person name="Park H.-J."/>
            <person name="Ramirez L."/>
            <person name="Alfaro M."/>
            <person name="Sun H."/>
            <person name="Tritt A."/>
            <person name="Yoshinaga Y."/>
            <person name="Zwiers L.-H."/>
            <person name="Turgeon B."/>
            <person name="Goodwin S."/>
            <person name="Spatafora J."/>
            <person name="Crous P."/>
            <person name="Grigoriev I."/>
        </authorList>
    </citation>
    <scope>NUCLEOTIDE SEQUENCE</scope>
    <source>
        <strain evidence="14">CBS 627.86</strain>
    </source>
</reference>
<dbReference type="GO" id="GO:0000245">
    <property type="term" value="P:spliceosomal complex assembly"/>
    <property type="evidence" value="ECO:0007669"/>
    <property type="project" value="InterPro"/>
</dbReference>
<dbReference type="Gene3D" id="3.90.70.10">
    <property type="entry name" value="Cysteine proteinases"/>
    <property type="match status" value="1"/>
</dbReference>
<dbReference type="InterPro" id="IPR001607">
    <property type="entry name" value="Znf_UBP"/>
</dbReference>
<feature type="domain" description="USP" evidence="12">
    <location>
        <begin position="222"/>
        <end position="549"/>
    </location>
</feature>
<dbReference type="EMBL" id="ML977344">
    <property type="protein sequence ID" value="KAF2108976.1"/>
    <property type="molecule type" value="Genomic_DNA"/>
</dbReference>
<dbReference type="InterPro" id="IPR001394">
    <property type="entry name" value="Peptidase_C19_UCH"/>
</dbReference>
<dbReference type="CDD" id="cd02669">
    <property type="entry name" value="Peptidase_C19M"/>
    <property type="match status" value="1"/>
</dbReference>
<dbReference type="InterPro" id="IPR013083">
    <property type="entry name" value="Znf_RING/FYVE/PHD"/>
</dbReference>
<keyword evidence="5" id="KW-0747">Spliceosome</keyword>
<dbReference type="AlphaFoldDB" id="A0A6A5YPB4"/>
<dbReference type="GO" id="GO:0005681">
    <property type="term" value="C:spliceosomal complex"/>
    <property type="evidence" value="ECO:0007669"/>
    <property type="project" value="UniProtKB-KW"/>
</dbReference>
<dbReference type="InterPro" id="IPR038765">
    <property type="entry name" value="Papain-like_cys_pep_sf"/>
</dbReference>
<evidence type="ECO:0000256" key="8">
    <source>
        <dbReference type="ARBA" id="ARBA00023187"/>
    </source>
</evidence>
<evidence type="ECO:0000313" key="15">
    <source>
        <dbReference type="Proteomes" id="UP000799770"/>
    </source>
</evidence>
<dbReference type="OrthoDB" id="10263353at2759"/>
<dbReference type="PROSITE" id="PS50271">
    <property type="entry name" value="ZF_UBP"/>
    <property type="match status" value="1"/>
</dbReference>
<keyword evidence="4" id="KW-0479">Metal-binding</keyword>
<dbReference type="PANTHER" id="PTHR21646:SF16">
    <property type="entry name" value="U4_U6.U5 TRI-SNRNP-ASSOCIATED PROTEIN 2"/>
    <property type="match status" value="1"/>
</dbReference>
<evidence type="ECO:0000256" key="3">
    <source>
        <dbReference type="ARBA" id="ARBA00022664"/>
    </source>
</evidence>
<dbReference type="FunFam" id="3.30.40.10:FF:000068">
    <property type="entry name" value="U4/U6.U5 tri-snRNP-associated protein 2"/>
    <property type="match status" value="1"/>
</dbReference>
<evidence type="ECO:0000256" key="6">
    <source>
        <dbReference type="ARBA" id="ARBA00022771"/>
    </source>
</evidence>
<organism evidence="14 15">
    <name type="scientific">Lophiotrema nucula</name>
    <dbReference type="NCBI Taxonomy" id="690887"/>
    <lineage>
        <taxon>Eukaryota</taxon>
        <taxon>Fungi</taxon>
        <taxon>Dikarya</taxon>
        <taxon>Ascomycota</taxon>
        <taxon>Pezizomycotina</taxon>
        <taxon>Dothideomycetes</taxon>
        <taxon>Pleosporomycetidae</taxon>
        <taxon>Pleosporales</taxon>
        <taxon>Lophiotremataceae</taxon>
        <taxon>Lophiotrema</taxon>
    </lineage>
</organism>
<evidence type="ECO:0000256" key="4">
    <source>
        <dbReference type="ARBA" id="ARBA00022723"/>
    </source>
</evidence>
<keyword evidence="7" id="KW-0862">Zinc</keyword>
<dbReference type="InterPro" id="IPR028889">
    <property type="entry name" value="USP"/>
</dbReference>
<sequence length="564" mass="64895">MSKRRALEPLEDVMDAPSPASKRSRVEDDVQSPEPVNGTSNGHLMQPRPQDRDKLDILGADAIEHEELEEAGVAFDEDEEDEEESAVSAPRRQAAPVEGYTDLYLDTIDRKVLDFDFEKLCSVTLSNINVYACLVCGKYFQGRGPKSQAYFHALEVNHHVYVNMETKKVYVLPEGYEVMSKSLDDIKFVVDPRLSREEVAKLDKEPQTKWDLVNKEYIPGFVGMNNIKANDYFNVVIQALSHVTPLRNYFMLENLSSRPQIAQRFSTLVRKIWNPRAFKSHVSPHELLQEIALRSSKRFTLTDQSDPVDFLSWFLNNLHLAVGGSKTKPNSSIVQKVFQGTLKIESQEITARADAGDRLRFEDAAVKTELTKFLVLTLDLPAAPLFKDALEEISIPQVPLTSILNKYDGLRPQEKMKHRVRYRLLHPLPPYLLFHIKRFSKNKFVSERNPTIVTFPARSLDMSPYVEPDPKLHPPGEPIWYDLVANITHEAVKRNDDSVEGEQEQKVWRVQLRDKSRDQWWGVQDLFVEKERNDYLHTKESYVQVWERRRTPARANAKGKGKAR</sequence>
<dbReference type="SUPFAM" id="SSF54001">
    <property type="entry name" value="Cysteine proteinases"/>
    <property type="match status" value="1"/>
</dbReference>
<dbReference type="PANTHER" id="PTHR21646">
    <property type="entry name" value="UBIQUITIN CARBOXYL-TERMINAL HYDROLASE"/>
    <property type="match status" value="1"/>
</dbReference>
<keyword evidence="15" id="KW-1185">Reference proteome</keyword>
<dbReference type="InterPro" id="IPR033809">
    <property type="entry name" value="USP39"/>
</dbReference>
<dbReference type="Gene3D" id="3.30.40.10">
    <property type="entry name" value="Zinc/RING finger domain, C3HC4 (zinc finger)"/>
    <property type="match status" value="1"/>
</dbReference>
<evidence type="ECO:0000256" key="10">
    <source>
        <dbReference type="PROSITE-ProRule" id="PRU00502"/>
    </source>
</evidence>
<evidence type="ECO:0000256" key="1">
    <source>
        <dbReference type="ARBA" id="ARBA00004123"/>
    </source>
</evidence>
<feature type="compositionally biased region" description="Acidic residues" evidence="11">
    <location>
        <begin position="64"/>
        <end position="85"/>
    </location>
</feature>
<evidence type="ECO:0000256" key="2">
    <source>
        <dbReference type="ARBA" id="ARBA00009085"/>
    </source>
</evidence>
<dbReference type="SMART" id="SM00290">
    <property type="entry name" value="ZnF_UBP"/>
    <property type="match status" value="1"/>
</dbReference>
<dbReference type="Proteomes" id="UP000799770">
    <property type="component" value="Unassembled WGS sequence"/>
</dbReference>
<evidence type="ECO:0000256" key="9">
    <source>
        <dbReference type="ARBA" id="ARBA00023242"/>
    </source>
</evidence>
<dbReference type="InterPro" id="IPR050185">
    <property type="entry name" value="Ub_carboxyl-term_hydrolase"/>
</dbReference>
<keyword evidence="9" id="KW-0539">Nucleus</keyword>
<dbReference type="PROSITE" id="PS50235">
    <property type="entry name" value="USP_3"/>
    <property type="match status" value="1"/>
</dbReference>
<comment type="similarity">
    <text evidence="2">Belongs to the peptidase C19 family.</text>
</comment>
<dbReference type="GO" id="GO:0004843">
    <property type="term" value="F:cysteine-type deubiquitinase activity"/>
    <property type="evidence" value="ECO:0007669"/>
    <property type="project" value="InterPro"/>
</dbReference>
<comment type="subcellular location">
    <subcellularLocation>
        <location evidence="1">Nucleus</location>
    </subcellularLocation>
</comment>
<dbReference type="SUPFAM" id="SSF57850">
    <property type="entry name" value="RING/U-box"/>
    <property type="match status" value="1"/>
</dbReference>
<keyword evidence="3" id="KW-0507">mRNA processing</keyword>
<evidence type="ECO:0000259" key="12">
    <source>
        <dbReference type="PROSITE" id="PS50235"/>
    </source>
</evidence>
<accession>A0A6A5YPB4</accession>
<evidence type="ECO:0000259" key="13">
    <source>
        <dbReference type="PROSITE" id="PS50271"/>
    </source>
</evidence>
<keyword evidence="6 10" id="KW-0863">Zinc-finger</keyword>
<gene>
    <name evidence="14" type="ORF">BDV96DRAFT_503655</name>
</gene>
<evidence type="ECO:0000256" key="5">
    <source>
        <dbReference type="ARBA" id="ARBA00022728"/>
    </source>
</evidence>
<name>A0A6A5YPB4_9PLEO</name>
<protein>
    <submittedName>
        <fullName evidence="14">U4/U6.U5 tri-snRNP-associated protein-like protein</fullName>
    </submittedName>
</protein>
<dbReference type="GO" id="GO:0016579">
    <property type="term" value="P:protein deubiquitination"/>
    <property type="evidence" value="ECO:0007669"/>
    <property type="project" value="InterPro"/>
</dbReference>
<dbReference type="Pfam" id="PF02148">
    <property type="entry name" value="zf-UBP"/>
    <property type="match status" value="1"/>
</dbReference>
<evidence type="ECO:0000313" key="14">
    <source>
        <dbReference type="EMBL" id="KAF2108976.1"/>
    </source>
</evidence>
<dbReference type="GO" id="GO:0008270">
    <property type="term" value="F:zinc ion binding"/>
    <property type="evidence" value="ECO:0007669"/>
    <property type="project" value="UniProtKB-KW"/>
</dbReference>
<proteinExistence type="inferred from homology"/>